<dbReference type="InterPro" id="IPR039448">
    <property type="entry name" value="Beta_helix"/>
</dbReference>
<dbReference type="PANTHER" id="PTHR36453">
    <property type="entry name" value="SECRETED PROTEIN-RELATED"/>
    <property type="match status" value="1"/>
</dbReference>
<organism evidence="4 5">
    <name type="scientific">Jiangella mangrovi</name>
    <dbReference type="NCBI Taxonomy" id="1524084"/>
    <lineage>
        <taxon>Bacteria</taxon>
        <taxon>Bacillati</taxon>
        <taxon>Actinomycetota</taxon>
        <taxon>Actinomycetes</taxon>
        <taxon>Jiangellales</taxon>
        <taxon>Jiangellaceae</taxon>
        <taxon>Jiangella</taxon>
    </lineage>
</organism>
<dbReference type="InterPro" id="IPR011050">
    <property type="entry name" value="Pectin_lyase_fold/virulence"/>
</dbReference>
<gene>
    <name evidence="4" type="ORF">HD601_005587</name>
</gene>
<dbReference type="Gene3D" id="2.60.40.1080">
    <property type="match status" value="1"/>
</dbReference>
<dbReference type="InterPro" id="IPR006626">
    <property type="entry name" value="PbH1"/>
</dbReference>
<name>A0A7W9GVV8_9ACTN</name>
<feature type="domain" description="Right handed beta helix" evidence="3">
    <location>
        <begin position="475"/>
        <end position="548"/>
    </location>
</feature>
<reference evidence="4 5" key="1">
    <citation type="submission" date="2020-08" db="EMBL/GenBank/DDBJ databases">
        <title>Sequencing the genomes of 1000 actinobacteria strains.</title>
        <authorList>
            <person name="Klenk H.-P."/>
        </authorList>
    </citation>
    <scope>NUCLEOTIDE SEQUENCE [LARGE SCALE GENOMIC DNA]</scope>
    <source>
        <strain evidence="4 5">DSM 102122</strain>
    </source>
</reference>
<dbReference type="SUPFAM" id="SSF49785">
    <property type="entry name" value="Galactose-binding domain-like"/>
    <property type="match status" value="1"/>
</dbReference>
<dbReference type="SUPFAM" id="SSF51126">
    <property type="entry name" value="Pectin lyase-like"/>
    <property type="match status" value="1"/>
</dbReference>
<dbReference type="SMART" id="SM00710">
    <property type="entry name" value="PbH1"/>
    <property type="match status" value="5"/>
</dbReference>
<dbReference type="PROSITE" id="PS51318">
    <property type="entry name" value="TAT"/>
    <property type="match status" value="1"/>
</dbReference>
<evidence type="ECO:0000313" key="5">
    <source>
        <dbReference type="Proteomes" id="UP000542813"/>
    </source>
</evidence>
<feature type="signal peptide" evidence="2">
    <location>
        <begin position="1"/>
        <end position="33"/>
    </location>
</feature>
<dbReference type="Pfam" id="PF13229">
    <property type="entry name" value="Beta_helix"/>
    <property type="match status" value="1"/>
</dbReference>
<dbReference type="PANTHER" id="PTHR36453:SF1">
    <property type="entry name" value="RIGHT HANDED BETA HELIX DOMAIN-CONTAINING PROTEIN"/>
    <property type="match status" value="1"/>
</dbReference>
<evidence type="ECO:0000313" key="4">
    <source>
        <dbReference type="EMBL" id="MBB5791012.1"/>
    </source>
</evidence>
<dbReference type="InterPro" id="IPR012334">
    <property type="entry name" value="Pectin_lyas_fold"/>
</dbReference>
<proteinExistence type="predicted"/>
<dbReference type="InterPro" id="IPR008979">
    <property type="entry name" value="Galactose-bd-like_sf"/>
</dbReference>
<dbReference type="EMBL" id="JACHMM010000001">
    <property type="protein sequence ID" value="MBB5791012.1"/>
    <property type="molecule type" value="Genomic_DNA"/>
</dbReference>
<sequence>MTTELSRRTLLRGVGAVAVGSGLLGLGALPAHAAGKTFYVATDGDDGWTGEHPSPQPGATTGPLRSPQGALNAVRTWLNSHALPAGGIEVVVRPGTYYLDAPLTFGPQDSGADAASPVVWRSEVPGAAVLSGGRVLSGTWGAPDADGIRSLSVPGAGRFRTLFVDGVRAPLVRYPATGNLYHGGQYPNLILAGLARSGDYVDYTVDAPVTGTYDLWLGVSTGYENSQTWLRLRIDGGPTLTPGTIAKSDDDFRVVRYSRVLTGQSLTAGTHTVRVSNIRTAAEGRVHLDALVFTTNSAMAQPDGEILPAPAVGEQRVVVDAVDYVAGYSSIEFQRIAVTGWDPNNHQTLKAEFARQPWADDPEAFVEVVSGFQYFNERRDIDSVDTSTGEIQLAAPTTGRLEPASPFTVRGVRTELKVPGQWYLSTADERLDYLPPAGQDPATQEFVVPVLNRLVVLAGDGVTGARVRWLTLRDFTFTHCATAESYPEPRVVTDAAVVLDCASDSRIEGCHVTAVDGYGIWLHLDSCDNVVDGNLIDDIGAGGILLTSARLGYGYEYDARDEVEDFAPLRNALTGNTIRDGGRVWLCAAGINLDSRPPSTVYAAGNLVAGNLIENLPRQGVFAFRNQGGNIIAYNRIQDVVLSTADAGAINIATMTNLSAPSLVRHNVIVDAPGMLRLGTGVSRPFGFGLYADHSTSNVWWERNSVTGASLPMLVHAGQFNALVGNEFLNPHQVWFVDTDEHMRDNRMRRNVLSDPSAATQPAVRLFSPVFAFQNLLTANPRAVLESERNVLWSDPAVWFEPGRRTFAAWQALVVDVGSVNAVPGSTSYAAVGFQPIDTANAGPGAVTTVPVLASMAAVTTTAPPVAVDTKTTRYSPTFGQEGAYRVYARRSSSTAPQALRILVEHADGQSMSVYSEWSGTGRNPEYTRFGVYVGTYRFNAGAGHHVTFSQPGTATPVMPSELVFIRVPQFQTATAGELWDAVTAVGAATLTVGATTPVITRGLLGDGTLADLTGASISYGSDNSAVATVVTGGPTGHLVDAGGAGTARIWAAVTLNGLTVRSRPVTVVVEP</sequence>
<feature type="region of interest" description="Disordered" evidence="1">
    <location>
        <begin position="45"/>
        <end position="67"/>
    </location>
</feature>
<feature type="chain" id="PRO_5031290044" description="Right handed beta helix domain-containing protein" evidence="2">
    <location>
        <begin position="34"/>
        <end position="1072"/>
    </location>
</feature>
<dbReference type="Proteomes" id="UP000542813">
    <property type="component" value="Unassembled WGS sequence"/>
</dbReference>
<evidence type="ECO:0000256" key="1">
    <source>
        <dbReference type="SAM" id="MobiDB-lite"/>
    </source>
</evidence>
<keyword evidence="5" id="KW-1185">Reference proteome</keyword>
<accession>A0A7W9GVV8</accession>
<keyword evidence="2" id="KW-0732">Signal</keyword>
<dbReference type="Gene3D" id="2.160.20.10">
    <property type="entry name" value="Single-stranded right-handed beta-helix, Pectin lyase-like"/>
    <property type="match status" value="2"/>
</dbReference>
<dbReference type="RefSeq" id="WP_184827455.1">
    <property type="nucleotide sequence ID" value="NZ_JACHMM010000001.1"/>
</dbReference>
<dbReference type="AlphaFoldDB" id="A0A7W9GVV8"/>
<comment type="caution">
    <text evidence="4">The sequence shown here is derived from an EMBL/GenBank/DDBJ whole genome shotgun (WGS) entry which is preliminary data.</text>
</comment>
<dbReference type="InterPro" id="IPR006311">
    <property type="entry name" value="TAT_signal"/>
</dbReference>
<dbReference type="Gene3D" id="2.60.120.260">
    <property type="entry name" value="Galactose-binding domain-like"/>
    <property type="match status" value="1"/>
</dbReference>
<protein>
    <recommendedName>
        <fullName evidence="3">Right handed beta helix domain-containing protein</fullName>
    </recommendedName>
</protein>
<evidence type="ECO:0000259" key="3">
    <source>
        <dbReference type="Pfam" id="PF13229"/>
    </source>
</evidence>
<evidence type="ECO:0000256" key="2">
    <source>
        <dbReference type="SAM" id="SignalP"/>
    </source>
</evidence>